<dbReference type="RefSeq" id="XP_024892944.1">
    <property type="nucleotide sequence ID" value="XM_025037176.1"/>
</dbReference>
<protein>
    <submittedName>
        <fullName evidence="3">Uncharacterized protein LOC112468125</fullName>
    </submittedName>
</protein>
<feature type="compositionally biased region" description="Acidic residues" evidence="1">
    <location>
        <begin position="1"/>
        <end position="16"/>
    </location>
</feature>
<evidence type="ECO:0000313" key="2">
    <source>
        <dbReference type="Proteomes" id="UP000504618"/>
    </source>
</evidence>
<keyword evidence="2" id="KW-1185">Reference proteome</keyword>
<gene>
    <name evidence="3" type="primary">LOC112468125</name>
</gene>
<feature type="compositionally biased region" description="Basic and acidic residues" evidence="1">
    <location>
        <begin position="17"/>
        <end position="38"/>
    </location>
</feature>
<sequence>KSAEEFSDAEDVQDAEDFLRSDDGHYNTEDIEDGRSDEREDENIDGENEHHDNNNYQNDNENEEFRAPHNNQNETQSLLDFEQLDHDIDHCCLSCREILLMLLKKVDQLLLIMKNGPQKNNNNNNPQNEQIAGTFDQLQMLPIKEVEQLLLFDQNLVNPLHRQMRSQFEAKMVAVGGDTFDKAIKRILSVIMTDELAGKCTWIIRKAGKTKISNCKFPKIISVYITKKYGITDEIVKKRIQLWLQKYGDRCHDFLHSRTAPGRVPDQKDLGERDGRPLQ</sequence>
<proteinExistence type="predicted"/>
<accession>A0A6J1RDB7</accession>
<reference evidence="3" key="1">
    <citation type="submission" date="2025-08" db="UniProtKB">
        <authorList>
            <consortium name="RefSeq"/>
        </authorList>
    </citation>
    <scope>IDENTIFICATION</scope>
    <source>
        <tissue evidence="3">Whole body</tissue>
    </source>
</reference>
<dbReference type="GeneID" id="112468125"/>
<organism evidence="2 3">
    <name type="scientific">Temnothorax curvispinosus</name>
    <dbReference type="NCBI Taxonomy" id="300111"/>
    <lineage>
        <taxon>Eukaryota</taxon>
        <taxon>Metazoa</taxon>
        <taxon>Ecdysozoa</taxon>
        <taxon>Arthropoda</taxon>
        <taxon>Hexapoda</taxon>
        <taxon>Insecta</taxon>
        <taxon>Pterygota</taxon>
        <taxon>Neoptera</taxon>
        <taxon>Endopterygota</taxon>
        <taxon>Hymenoptera</taxon>
        <taxon>Apocrita</taxon>
        <taxon>Aculeata</taxon>
        <taxon>Formicoidea</taxon>
        <taxon>Formicidae</taxon>
        <taxon>Myrmicinae</taxon>
        <taxon>Temnothorax</taxon>
    </lineage>
</organism>
<feature type="region of interest" description="Disordered" evidence="1">
    <location>
        <begin position="1"/>
        <end position="67"/>
    </location>
</feature>
<dbReference type="OrthoDB" id="7697847at2759"/>
<feature type="region of interest" description="Disordered" evidence="1">
    <location>
        <begin position="258"/>
        <end position="279"/>
    </location>
</feature>
<dbReference type="Proteomes" id="UP000504618">
    <property type="component" value="Unplaced"/>
</dbReference>
<dbReference type="AlphaFoldDB" id="A0A6J1RDB7"/>
<feature type="compositionally biased region" description="Basic and acidic residues" evidence="1">
    <location>
        <begin position="265"/>
        <end position="279"/>
    </location>
</feature>
<name>A0A6J1RDB7_9HYME</name>
<evidence type="ECO:0000256" key="1">
    <source>
        <dbReference type="SAM" id="MobiDB-lite"/>
    </source>
</evidence>
<evidence type="ECO:0000313" key="3">
    <source>
        <dbReference type="RefSeq" id="XP_024892944.1"/>
    </source>
</evidence>
<feature type="non-terminal residue" evidence="3">
    <location>
        <position position="1"/>
    </location>
</feature>